<keyword evidence="2" id="KW-0472">Membrane</keyword>
<dbReference type="EMBL" id="CP111013">
    <property type="protein sequence ID" value="WAQ97069.1"/>
    <property type="molecule type" value="Genomic_DNA"/>
</dbReference>
<name>A0ABY7DKN9_MYAAR</name>
<dbReference type="Proteomes" id="UP001164746">
    <property type="component" value="Chromosome 2"/>
</dbReference>
<organism evidence="3 4">
    <name type="scientific">Mya arenaria</name>
    <name type="common">Soft-shell clam</name>
    <dbReference type="NCBI Taxonomy" id="6604"/>
    <lineage>
        <taxon>Eukaryota</taxon>
        <taxon>Metazoa</taxon>
        <taxon>Spiralia</taxon>
        <taxon>Lophotrochozoa</taxon>
        <taxon>Mollusca</taxon>
        <taxon>Bivalvia</taxon>
        <taxon>Autobranchia</taxon>
        <taxon>Heteroconchia</taxon>
        <taxon>Euheterodonta</taxon>
        <taxon>Imparidentia</taxon>
        <taxon>Neoheterodontei</taxon>
        <taxon>Myida</taxon>
        <taxon>Myoidea</taxon>
        <taxon>Myidae</taxon>
        <taxon>Mya</taxon>
    </lineage>
</organism>
<gene>
    <name evidence="3" type="ORF">MAR_029759</name>
</gene>
<feature type="transmembrane region" description="Helical" evidence="2">
    <location>
        <begin position="44"/>
        <end position="65"/>
    </location>
</feature>
<evidence type="ECO:0000313" key="3">
    <source>
        <dbReference type="EMBL" id="WAQ97069.1"/>
    </source>
</evidence>
<evidence type="ECO:0000256" key="1">
    <source>
        <dbReference type="SAM" id="MobiDB-lite"/>
    </source>
</evidence>
<proteinExistence type="predicted"/>
<reference evidence="3" key="1">
    <citation type="submission" date="2022-11" db="EMBL/GenBank/DDBJ databases">
        <title>Centuries of genome instability and evolution in soft-shell clam transmissible cancer (bioRxiv).</title>
        <authorList>
            <person name="Hart S.F.M."/>
            <person name="Yonemitsu M.A."/>
            <person name="Giersch R.M."/>
            <person name="Beal B.F."/>
            <person name="Arriagada G."/>
            <person name="Davis B.W."/>
            <person name="Ostrander E.A."/>
            <person name="Goff S.P."/>
            <person name="Metzger M.J."/>
        </authorList>
    </citation>
    <scope>NUCLEOTIDE SEQUENCE</scope>
    <source>
        <strain evidence="3">MELC-2E11</strain>
        <tissue evidence="3">Siphon/mantle</tissue>
    </source>
</reference>
<keyword evidence="4" id="KW-1185">Reference proteome</keyword>
<protein>
    <submittedName>
        <fullName evidence="3">Uncharacterized protein</fullName>
    </submittedName>
</protein>
<keyword evidence="2" id="KW-1133">Transmembrane helix</keyword>
<feature type="region of interest" description="Disordered" evidence="1">
    <location>
        <begin position="189"/>
        <end position="216"/>
    </location>
</feature>
<feature type="non-terminal residue" evidence="3">
    <location>
        <position position="216"/>
    </location>
</feature>
<accession>A0ABY7DKN9</accession>
<feature type="compositionally biased region" description="Low complexity" evidence="1">
    <location>
        <begin position="189"/>
        <end position="199"/>
    </location>
</feature>
<keyword evidence="2" id="KW-0812">Transmembrane</keyword>
<evidence type="ECO:0000256" key="2">
    <source>
        <dbReference type="SAM" id="Phobius"/>
    </source>
</evidence>
<evidence type="ECO:0000313" key="4">
    <source>
        <dbReference type="Proteomes" id="UP001164746"/>
    </source>
</evidence>
<sequence length="216" mass="23828">KRGIQSDRSVFGTDASITRRRSCVSEVSRSVLGSGSHSQCAMNFWSTFVLRVLATALLFAVGLHAQSSHRRGRFRSGARIGSSGLPNHLRQAYDSAVSVDTGVSTTTSTTVTPMDDPNQYANSWNPYTPTLPAPENVDCYIDVQITRRQGGRCVQLGGENSRPYICQSGPHIDFAPRCRHVVLRRQQQQQQLLEQQQQQSGEQHTEDIGEPAPTSE</sequence>